<keyword evidence="8 14" id="KW-0106">Calcium</keyword>
<evidence type="ECO:0000313" key="15">
    <source>
        <dbReference type="EMBL" id="CAX73880.1"/>
    </source>
</evidence>
<dbReference type="PANTHER" id="PTHR33904:SF1">
    <property type="entry name" value="ESSENTIAL MCU REGULATOR, MITOCHONDRIAL"/>
    <property type="match status" value="1"/>
</dbReference>
<evidence type="ECO:0000256" key="12">
    <source>
        <dbReference type="ARBA" id="ARBA00023128"/>
    </source>
</evidence>
<evidence type="ECO:0000256" key="2">
    <source>
        <dbReference type="ARBA" id="ARBA00008958"/>
    </source>
</evidence>
<evidence type="ECO:0000256" key="13">
    <source>
        <dbReference type="ARBA" id="ARBA00023136"/>
    </source>
</evidence>
<comment type="function">
    <text evidence="14">Essential regulatory subunit of the mitochondrial calcium uniporter complex (uniplex), a complex that mediates calcium uptake into mitochondria.</text>
</comment>
<dbReference type="GO" id="GO:0036444">
    <property type="term" value="P:calcium import into the mitochondrion"/>
    <property type="evidence" value="ECO:0007669"/>
    <property type="project" value="UniProtKB-UniRule"/>
</dbReference>
<protein>
    <recommendedName>
        <fullName evidence="3 14">Essential MCU regulator, mitochondrial</fullName>
    </recommendedName>
    <alternativeName>
        <fullName evidence="14">Single-pass membrane protein with aspartate-rich tail 1, mitochondrial</fullName>
    </alternativeName>
</protein>
<comment type="subcellular location">
    <subcellularLocation>
        <location evidence="1 14">Mitochondrion inner membrane</location>
        <topology evidence="1 14">Single-pass membrane protein</topology>
    </subcellularLocation>
</comment>
<dbReference type="EMBL" id="FN318151">
    <property type="protein sequence ID" value="CAX73880.1"/>
    <property type="molecule type" value="mRNA"/>
</dbReference>
<evidence type="ECO:0000256" key="4">
    <source>
        <dbReference type="ARBA" id="ARBA00022448"/>
    </source>
</evidence>
<sequence length="87" mass="9764">MIIRKLVEKFTRRQYLTKLPKRETKCYSGELGSYSSTGAVYSRPLTTPLGLVKATCVIVSSICTGAWISRNGAEFLEENEIFVPEDD</sequence>
<evidence type="ECO:0000256" key="3">
    <source>
        <dbReference type="ARBA" id="ARBA00022180"/>
    </source>
</evidence>
<keyword evidence="12 14" id="KW-0496">Mitochondrion</keyword>
<reference evidence="15" key="2">
    <citation type="submission" date="2009-03" db="EMBL/GenBank/DDBJ databases">
        <authorList>
            <person name="Gang L."/>
        </authorList>
    </citation>
    <scope>NUCLEOTIDE SEQUENCE</scope>
    <source>
        <strain evidence="15">Anhui</strain>
    </source>
</reference>
<name>C1LGQ2_SCHJA</name>
<evidence type="ECO:0000256" key="1">
    <source>
        <dbReference type="ARBA" id="ARBA00004434"/>
    </source>
</evidence>
<dbReference type="AlphaFoldDB" id="C1LGQ2"/>
<keyword evidence="6" id="KW-0812">Transmembrane</keyword>
<evidence type="ECO:0000256" key="8">
    <source>
        <dbReference type="ARBA" id="ARBA00022837"/>
    </source>
</evidence>
<dbReference type="GO" id="GO:0051560">
    <property type="term" value="P:mitochondrial calcium ion homeostasis"/>
    <property type="evidence" value="ECO:0007669"/>
    <property type="project" value="UniProtKB-UniRule"/>
</dbReference>
<dbReference type="Pfam" id="PF10161">
    <property type="entry name" value="DDDD"/>
    <property type="match status" value="1"/>
</dbReference>
<proteinExistence type="evidence at transcript level"/>
<keyword evidence="7 14" id="KW-0999">Mitochondrion inner membrane</keyword>
<keyword evidence="5 14" id="KW-0109">Calcium transport</keyword>
<dbReference type="InterPro" id="IPR018782">
    <property type="entry name" value="MCU_reg"/>
</dbReference>
<accession>C1LGQ2</accession>
<evidence type="ECO:0000256" key="9">
    <source>
        <dbReference type="ARBA" id="ARBA00022946"/>
    </source>
</evidence>
<evidence type="ECO:0000256" key="6">
    <source>
        <dbReference type="ARBA" id="ARBA00022692"/>
    </source>
</evidence>
<organism evidence="15">
    <name type="scientific">Schistosoma japonicum</name>
    <name type="common">Blood fluke</name>
    <dbReference type="NCBI Taxonomy" id="6182"/>
    <lineage>
        <taxon>Eukaryota</taxon>
        <taxon>Metazoa</taxon>
        <taxon>Spiralia</taxon>
        <taxon>Lophotrochozoa</taxon>
        <taxon>Platyhelminthes</taxon>
        <taxon>Trematoda</taxon>
        <taxon>Digenea</taxon>
        <taxon>Strigeidida</taxon>
        <taxon>Schistosomatoidea</taxon>
        <taxon>Schistosomatidae</taxon>
        <taxon>Schistosoma</taxon>
    </lineage>
</organism>
<keyword evidence="11 14" id="KW-0406">Ion transport</keyword>
<keyword evidence="10" id="KW-1133">Transmembrane helix</keyword>
<evidence type="ECO:0000256" key="11">
    <source>
        <dbReference type="ARBA" id="ARBA00023065"/>
    </source>
</evidence>
<evidence type="ECO:0000256" key="14">
    <source>
        <dbReference type="RuleBase" id="RU369077"/>
    </source>
</evidence>
<keyword evidence="13" id="KW-0472">Membrane</keyword>
<keyword evidence="4 14" id="KW-0813">Transport</keyword>
<comment type="similarity">
    <text evidence="2 14">Belongs to the SMDT1/EMRE family.</text>
</comment>
<comment type="subunit">
    <text evidence="14">Component of the uniplex complex. Interacts (via the transmembrane region) with MCU (via the first transmembrane region); the interaction is direct.</text>
</comment>
<evidence type="ECO:0000256" key="7">
    <source>
        <dbReference type="ARBA" id="ARBA00022792"/>
    </source>
</evidence>
<evidence type="ECO:0000256" key="10">
    <source>
        <dbReference type="ARBA" id="ARBA00022989"/>
    </source>
</evidence>
<dbReference type="PANTHER" id="PTHR33904">
    <property type="entry name" value="ESSENTIAL MCU REGULATOR, MITOCHONDRIAL"/>
    <property type="match status" value="1"/>
</dbReference>
<evidence type="ECO:0000256" key="5">
    <source>
        <dbReference type="ARBA" id="ARBA00022568"/>
    </source>
</evidence>
<dbReference type="GO" id="GO:1990246">
    <property type="term" value="C:uniplex complex"/>
    <property type="evidence" value="ECO:0007669"/>
    <property type="project" value="UniProtKB-UniRule"/>
</dbReference>
<keyword evidence="9 14" id="KW-0809">Transit peptide</keyword>
<reference evidence="15" key="1">
    <citation type="journal article" date="2009" name="Nature">
        <title>The Schistosoma japonicum genome reveals features of host-parasite interplay.</title>
        <authorList>
            <person name="Liu F."/>
            <person name="Zhou Y."/>
            <person name="Wang Z.Q."/>
            <person name="Lu G."/>
            <person name="Zheng H."/>
            <person name="Brindley P.J."/>
            <person name="McManus D.P."/>
            <person name="Blair D."/>
            <person name="Zhang Q.H."/>
            <person name="Zhong Y."/>
            <person name="Wang S."/>
            <person name="Han Z.G."/>
            <person name="Chen Z."/>
        </authorList>
    </citation>
    <scope>NUCLEOTIDE SEQUENCE</scope>
    <source>
        <strain evidence="15">Anhui</strain>
    </source>
</reference>
<dbReference type="EMBL" id="FN318150">
    <property type="protein sequence ID" value="CAX73879.1"/>
    <property type="molecule type" value="mRNA"/>
</dbReference>